<evidence type="ECO:0000256" key="2">
    <source>
        <dbReference type="SAM" id="SignalP"/>
    </source>
</evidence>
<dbReference type="EMBL" id="JAZDUF010000005">
    <property type="protein sequence ID" value="MEE3852148.1"/>
    <property type="molecule type" value="Genomic_DNA"/>
</dbReference>
<comment type="caution">
    <text evidence="3">The sequence shown here is derived from an EMBL/GenBank/DDBJ whole genome shotgun (WGS) entry which is preliminary data.</text>
</comment>
<feature type="signal peptide" evidence="2">
    <location>
        <begin position="1"/>
        <end position="23"/>
    </location>
</feature>
<evidence type="ECO:0000256" key="1">
    <source>
        <dbReference type="SAM" id="MobiDB-lite"/>
    </source>
</evidence>
<accession>A0ABU7MH65</accession>
<keyword evidence="4" id="KW-1185">Reference proteome</keyword>
<feature type="region of interest" description="Disordered" evidence="1">
    <location>
        <begin position="112"/>
        <end position="147"/>
    </location>
</feature>
<gene>
    <name evidence="3" type="ORF">VZC37_17530</name>
</gene>
<evidence type="ECO:0000313" key="4">
    <source>
        <dbReference type="Proteomes" id="UP001347146"/>
    </source>
</evidence>
<feature type="region of interest" description="Disordered" evidence="1">
    <location>
        <begin position="32"/>
        <end position="76"/>
    </location>
</feature>
<evidence type="ECO:0008006" key="5">
    <source>
        <dbReference type="Google" id="ProtNLM"/>
    </source>
</evidence>
<evidence type="ECO:0000313" key="3">
    <source>
        <dbReference type="EMBL" id="MEE3852148.1"/>
    </source>
</evidence>
<dbReference type="PROSITE" id="PS51257">
    <property type="entry name" value="PROKAR_LIPOPROTEIN"/>
    <property type="match status" value="1"/>
</dbReference>
<feature type="chain" id="PRO_5046787475" description="Secreted protein" evidence="2">
    <location>
        <begin position="24"/>
        <end position="147"/>
    </location>
</feature>
<feature type="compositionally biased region" description="Acidic residues" evidence="1">
    <location>
        <begin position="134"/>
        <end position="147"/>
    </location>
</feature>
<protein>
    <recommendedName>
        <fullName evidence="5">Secreted protein</fullName>
    </recommendedName>
</protein>
<organism evidence="3 4">
    <name type="scientific">Gordonia sesuvii</name>
    <dbReference type="NCBI Taxonomy" id="3116777"/>
    <lineage>
        <taxon>Bacteria</taxon>
        <taxon>Bacillati</taxon>
        <taxon>Actinomycetota</taxon>
        <taxon>Actinomycetes</taxon>
        <taxon>Mycobacteriales</taxon>
        <taxon>Gordoniaceae</taxon>
        <taxon>Gordonia</taxon>
    </lineage>
</organism>
<dbReference type="RefSeq" id="WP_330434065.1">
    <property type="nucleotide sequence ID" value="NZ_JAZDUF010000005.1"/>
</dbReference>
<sequence>MSQLIKRLAIGVPAVALFTLAAACGSEEQAVETTTTTVTENPSAPVVAGPSPRQNTQAPAMEPDDRECGTTSGPDGALRVLVTDGNVTCDEAMAVAAQYGPLIATGQDQMVDGWDCGPSDDDGVLAQCERDNNDATDDDDDEIDFAP</sequence>
<name>A0ABU7MH65_9ACTN</name>
<reference evidence="3 4" key="1">
    <citation type="submission" date="2024-01" db="EMBL/GenBank/DDBJ databases">
        <title>Draft genome sequence of Gordonia sp. LSe1-13.</title>
        <authorList>
            <person name="Suphannarot A."/>
            <person name="Mingma R."/>
        </authorList>
    </citation>
    <scope>NUCLEOTIDE SEQUENCE [LARGE SCALE GENOMIC DNA]</scope>
    <source>
        <strain evidence="3 4">LSe1-13</strain>
    </source>
</reference>
<dbReference type="Proteomes" id="UP001347146">
    <property type="component" value="Unassembled WGS sequence"/>
</dbReference>
<keyword evidence="2" id="KW-0732">Signal</keyword>
<proteinExistence type="predicted"/>